<accession>A0A6A6R492</accession>
<keyword evidence="2" id="KW-1185">Reference proteome</keyword>
<evidence type="ECO:0000313" key="1">
    <source>
        <dbReference type="EMBL" id="KAF2499162.1"/>
    </source>
</evidence>
<evidence type="ECO:0000313" key="2">
    <source>
        <dbReference type="Proteomes" id="UP000799750"/>
    </source>
</evidence>
<sequence>MATNFPHWTGLGRASTAFTLPLERLSAVTGSCGHAANPSGTTKAEVLELVTASTDRLSPPTLRCQGLAAASLARFLRLKHLCSFKTGVEWTWISGVAQGSQPYFQVKAAHVPRRYTAVRHPSIALRPLYASNWIQRAHVATAPQQRVPPEAIGSLAGP</sequence>
<name>A0A6A6R492_9PEZI</name>
<dbReference type="AlphaFoldDB" id="A0A6A6R492"/>
<dbReference type="EMBL" id="MU004184">
    <property type="protein sequence ID" value="KAF2499162.1"/>
    <property type="molecule type" value="Genomic_DNA"/>
</dbReference>
<dbReference type="Proteomes" id="UP000799750">
    <property type="component" value="Unassembled WGS sequence"/>
</dbReference>
<protein>
    <submittedName>
        <fullName evidence="1">Uncharacterized protein</fullName>
    </submittedName>
</protein>
<gene>
    <name evidence="1" type="ORF">BU16DRAFT_261661</name>
</gene>
<organism evidence="1 2">
    <name type="scientific">Lophium mytilinum</name>
    <dbReference type="NCBI Taxonomy" id="390894"/>
    <lineage>
        <taxon>Eukaryota</taxon>
        <taxon>Fungi</taxon>
        <taxon>Dikarya</taxon>
        <taxon>Ascomycota</taxon>
        <taxon>Pezizomycotina</taxon>
        <taxon>Dothideomycetes</taxon>
        <taxon>Pleosporomycetidae</taxon>
        <taxon>Mytilinidiales</taxon>
        <taxon>Mytilinidiaceae</taxon>
        <taxon>Lophium</taxon>
    </lineage>
</organism>
<reference evidence="1" key="1">
    <citation type="journal article" date="2020" name="Stud. Mycol.">
        <title>101 Dothideomycetes genomes: a test case for predicting lifestyles and emergence of pathogens.</title>
        <authorList>
            <person name="Haridas S."/>
            <person name="Albert R."/>
            <person name="Binder M."/>
            <person name="Bloem J."/>
            <person name="Labutti K."/>
            <person name="Salamov A."/>
            <person name="Andreopoulos B."/>
            <person name="Baker S."/>
            <person name="Barry K."/>
            <person name="Bills G."/>
            <person name="Bluhm B."/>
            <person name="Cannon C."/>
            <person name="Castanera R."/>
            <person name="Culley D."/>
            <person name="Daum C."/>
            <person name="Ezra D."/>
            <person name="Gonzalez J."/>
            <person name="Henrissat B."/>
            <person name="Kuo A."/>
            <person name="Liang C."/>
            <person name="Lipzen A."/>
            <person name="Lutzoni F."/>
            <person name="Magnuson J."/>
            <person name="Mondo S."/>
            <person name="Nolan M."/>
            <person name="Ohm R."/>
            <person name="Pangilinan J."/>
            <person name="Park H.-J."/>
            <person name="Ramirez L."/>
            <person name="Alfaro M."/>
            <person name="Sun H."/>
            <person name="Tritt A."/>
            <person name="Yoshinaga Y."/>
            <person name="Zwiers L.-H."/>
            <person name="Turgeon B."/>
            <person name="Goodwin S."/>
            <person name="Spatafora J."/>
            <person name="Crous P."/>
            <person name="Grigoriev I."/>
        </authorList>
    </citation>
    <scope>NUCLEOTIDE SEQUENCE</scope>
    <source>
        <strain evidence="1">CBS 269.34</strain>
    </source>
</reference>
<proteinExistence type="predicted"/>